<organism evidence="1 2">
    <name type="scientific">Bodo saltans</name>
    <name type="common">Flagellated protozoan</name>
    <dbReference type="NCBI Taxonomy" id="75058"/>
    <lineage>
        <taxon>Eukaryota</taxon>
        <taxon>Discoba</taxon>
        <taxon>Euglenozoa</taxon>
        <taxon>Kinetoplastea</taxon>
        <taxon>Metakinetoplastina</taxon>
        <taxon>Eubodonida</taxon>
        <taxon>Bodonidae</taxon>
        <taxon>Bodo</taxon>
    </lineage>
</organism>
<proteinExistence type="predicted"/>
<reference evidence="2" key="1">
    <citation type="submission" date="2015-09" db="EMBL/GenBank/DDBJ databases">
        <authorList>
            <consortium name="Pathogen Informatics"/>
        </authorList>
    </citation>
    <scope>NUCLEOTIDE SEQUENCE [LARGE SCALE GENOMIC DNA]</scope>
    <source>
        <strain evidence="2">Lake Konstanz</strain>
    </source>
</reference>
<keyword evidence="2" id="KW-1185">Reference proteome</keyword>
<protein>
    <submittedName>
        <fullName evidence="1">Uncharacterized protein</fullName>
    </submittedName>
</protein>
<evidence type="ECO:0000313" key="2">
    <source>
        <dbReference type="Proteomes" id="UP000051952"/>
    </source>
</evidence>
<accession>A0A0S4IHY9</accession>
<sequence length="440" mass="48420">MPKGANRGSGAFLGDVDSVVPLHSPIVWHTNIFRSRCLQKCFFASRPRTVFLPVVHFRCHMERRCMVAYRVIESVPFDVTTTPLSQSISPWAIALRHKPKVAAGDMLFGRIVVEGMTTHEFPLVEEDIGAEVDKGQNVVNLVASIGHSACRVGNEIQRFTAASLALDVLVVPWSLLRLVAYIPPSLSAAASTSVGACIRQWLMSRRVVRKHEVVLYPQQAGVVVPILLVRTSEPDDNVQFVVADNVHRQLILTFATQLCTRCRITDAIAMGSLLFHNESITDDDGKDHQSVDDVVPLPSRHAPAIHLILKHVQALPMTTRTDNFSISWPVVIVPFEILSSEGGAGTLTVRLGNMRDFVAVTVIPFAADDGWGCTQRVAEGLEGKIVRPSEASPTALTFTTRHRVTLLTCDSFDLKTCAGVTNDDANRQLFYQLARRDCAL</sequence>
<dbReference type="VEuPathDB" id="TriTrypDB:BSAL_03370"/>
<dbReference type="EMBL" id="CYKH01000081">
    <property type="protein sequence ID" value="CUE70213.1"/>
    <property type="molecule type" value="Genomic_DNA"/>
</dbReference>
<dbReference type="Proteomes" id="UP000051952">
    <property type="component" value="Unassembled WGS sequence"/>
</dbReference>
<dbReference type="AlphaFoldDB" id="A0A0S4IHY9"/>
<name>A0A0S4IHY9_BODSA</name>
<evidence type="ECO:0000313" key="1">
    <source>
        <dbReference type="EMBL" id="CUE70213.1"/>
    </source>
</evidence>
<gene>
    <name evidence="1" type="ORF">BSAL_03370</name>
</gene>